<dbReference type="Proteomes" id="UP000755551">
    <property type="component" value="Unassembled WGS sequence"/>
</dbReference>
<proteinExistence type="predicted"/>
<reference evidence="1 2" key="1">
    <citation type="submission" date="2021-06" db="EMBL/GenBank/DDBJ databases">
        <title>Bacterium isolated from marine sediment.</title>
        <authorList>
            <person name="Zhu K.-L."/>
            <person name="Du Z.-J."/>
            <person name="Liang Q.-Y."/>
        </authorList>
    </citation>
    <scope>NUCLEOTIDE SEQUENCE [LARGE SCALE GENOMIC DNA]</scope>
    <source>
        <strain evidence="1 2">A346</strain>
    </source>
</reference>
<protein>
    <recommendedName>
        <fullName evidence="3">DNA replication terminus site binding protein</fullName>
    </recommendedName>
</protein>
<gene>
    <name evidence="1" type="ORF">KTN04_12425</name>
</gene>
<comment type="caution">
    <text evidence="1">The sequence shown here is derived from an EMBL/GenBank/DDBJ whole genome shotgun (WGS) entry which is preliminary data.</text>
</comment>
<sequence length="322" mass="37184">MDTMSEHITRLRDACQALIKHTAVTKDAILDYRHDMWCAVPTFDVPVDLQALQNTEPSSEAWYRVADEITNIWMDAGSAPQNHGVLVCSVSDVLDTLIKLNHIKQEVQHASQALKDNIYKSREQEELPLDDELLDGFAVARAEFLNRGRDYSFHQILKGMKLPSLNFIRAQKKVRMLENTVVRIAYTWNKIQYRKRLIDRRILQALSAHFERSGNHLRSVEICEAIESYQVDSSAPLYLLAHTPPTLRANYKWWNDELSQYQWSHCLATGMLVVPQVNRPEVRWKPAPSPSEIKQAKAKWLRNTKLQPVEIATRLELFRNAG</sequence>
<keyword evidence="2" id="KW-1185">Reference proteome</keyword>
<accession>A0ABS6ME50</accession>
<evidence type="ECO:0000313" key="2">
    <source>
        <dbReference type="Proteomes" id="UP000755551"/>
    </source>
</evidence>
<dbReference type="RefSeq" id="WP_217335552.1">
    <property type="nucleotide sequence ID" value="NZ_JAHQZT010000017.1"/>
</dbReference>
<evidence type="ECO:0008006" key="3">
    <source>
        <dbReference type="Google" id="ProtNLM"/>
    </source>
</evidence>
<name>A0ABS6ME50_9GAMM</name>
<dbReference type="EMBL" id="JAHQZT010000017">
    <property type="protein sequence ID" value="MBV0934144.1"/>
    <property type="molecule type" value="Genomic_DNA"/>
</dbReference>
<organism evidence="1 2">
    <name type="scientific">Marinobacterium weihaiense</name>
    <dbReference type="NCBI Taxonomy" id="2851016"/>
    <lineage>
        <taxon>Bacteria</taxon>
        <taxon>Pseudomonadati</taxon>
        <taxon>Pseudomonadota</taxon>
        <taxon>Gammaproteobacteria</taxon>
        <taxon>Oceanospirillales</taxon>
        <taxon>Oceanospirillaceae</taxon>
        <taxon>Marinobacterium</taxon>
    </lineage>
</organism>
<evidence type="ECO:0000313" key="1">
    <source>
        <dbReference type="EMBL" id="MBV0934144.1"/>
    </source>
</evidence>